<protein>
    <submittedName>
        <fullName evidence="2">Uncharacterized protein</fullName>
    </submittedName>
</protein>
<dbReference type="Proteomes" id="UP000619238">
    <property type="component" value="Unassembled WGS sequence"/>
</dbReference>
<comment type="caution">
    <text evidence="2">The sequence shown here is derived from an EMBL/GenBank/DDBJ whole genome shotgun (WGS) entry which is preliminary data.</text>
</comment>
<keyword evidence="3" id="KW-1185">Reference proteome</keyword>
<dbReference type="EMBL" id="JACGWS010000005">
    <property type="protein sequence ID" value="MBC8755043.1"/>
    <property type="molecule type" value="Genomic_DNA"/>
</dbReference>
<reference evidence="2 3" key="1">
    <citation type="submission" date="2020-07" db="EMBL/GenBank/DDBJ databases">
        <title>Description of Kordia aestuariivivens sp. nov., isolated from a tidal flat.</title>
        <authorList>
            <person name="Park S."/>
            <person name="Yoon J.-H."/>
        </authorList>
    </citation>
    <scope>NUCLEOTIDE SEQUENCE [LARGE SCALE GENOMIC DNA]</scope>
    <source>
        <strain evidence="2 3">YSTF-M3</strain>
    </source>
</reference>
<dbReference type="SUPFAM" id="SSF49468">
    <property type="entry name" value="VHL"/>
    <property type="match status" value="1"/>
</dbReference>
<organism evidence="2 3">
    <name type="scientific">Kordia aestuariivivens</name>
    <dbReference type="NCBI Taxonomy" id="2759037"/>
    <lineage>
        <taxon>Bacteria</taxon>
        <taxon>Pseudomonadati</taxon>
        <taxon>Bacteroidota</taxon>
        <taxon>Flavobacteriia</taxon>
        <taxon>Flavobacteriales</taxon>
        <taxon>Flavobacteriaceae</taxon>
        <taxon>Kordia</taxon>
    </lineage>
</organism>
<evidence type="ECO:0000313" key="2">
    <source>
        <dbReference type="EMBL" id="MBC8755043.1"/>
    </source>
</evidence>
<dbReference type="RefSeq" id="WP_187562090.1">
    <property type="nucleotide sequence ID" value="NZ_JACGWS010000005.1"/>
</dbReference>
<name>A0ABR7Q929_9FLAO</name>
<evidence type="ECO:0000313" key="3">
    <source>
        <dbReference type="Proteomes" id="UP000619238"/>
    </source>
</evidence>
<accession>A0ABR7Q929</accession>
<proteinExistence type="predicted"/>
<feature type="signal peptide" evidence="1">
    <location>
        <begin position="1"/>
        <end position="27"/>
    </location>
</feature>
<gene>
    <name evidence="2" type="ORF">H2O64_10195</name>
</gene>
<feature type="chain" id="PRO_5046304374" evidence="1">
    <location>
        <begin position="28"/>
        <end position="482"/>
    </location>
</feature>
<dbReference type="InterPro" id="IPR037140">
    <property type="entry name" value="VHL_beta_dom_sf"/>
</dbReference>
<dbReference type="InterPro" id="IPR036208">
    <property type="entry name" value="VHL_sf"/>
</dbReference>
<sequence length="482" mass="53540">MTNSIANYKNSYLLCAFIFLFSININAQNSQSLYNAVQNIYSGYANISSSNCNAAKNMVAKLQNYTGNRAAVPAAKAYSVNFPKKVNNPTIGDLARDRIARIKSQFKSCFGSVSGNSGSLTLYNKVQNIYVGYTSIGSNNCNAAKNMVAKLQRYTSNRAAVPTSKAYSVNFPKKVNNPTIGDLARDRIARIKSQFKSCFGSGSGNSGSLTLYNKVQNIYVGYTSIGSNNCNAAKNMVAKLQLYTSNRAAVPTSKAYSVNFPKKVNNPTIGDLAKDRIARLKSQFKSCFERKGISNYILENHPGAWKYVHNGREYQFTIDRRGNTVVGSFKKHGYSYPPIYKGAKMMKNNRVRFRFELGGTHVVKLEFGHVSSGTFAYISQSWSENGKWVKLNLEPLTAKKPTPAPNAPLTKADITFLNQTQSNVVIYWVNGKGEEVKYKTLSPGNAHVQGTYSTHKWRVRLNGRVHLNYTTTKDTSQLVRIR</sequence>
<keyword evidence="1" id="KW-0732">Signal</keyword>
<dbReference type="Gene3D" id="2.60.40.780">
    <property type="entry name" value="von Hippel-Lindau disease tumour suppressor, beta domain"/>
    <property type="match status" value="1"/>
</dbReference>
<evidence type="ECO:0000256" key="1">
    <source>
        <dbReference type="SAM" id="SignalP"/>
    </source>
</evidence>